<gene>
    <name evidence="10" type="ORF">THARTR1_05968</name>
</gene>
<dbReference type="InterPro" id="IPR000026">
    <property type="entry name" value="N1-like"/>
</dbReference>
<accession>A0A2K0U6A0</accession>
<dbReference type="GO" id="GO:0046589">
    <property type="term" value="F:ribonuclease T1 activity"/>
    <property type="evidence" value="ECO:0007669"/>
    <property type="project" value="UniProtKB-EC"/>
</dbReference>
<dbReference type="EC" id="4.6.1.24" evidence="2"/>
<comment type="caution">
    <text evidence="10">The sequence shown here is derived from an EMBL/GenBank/DDBJ whole genome shotgun (WGS) entry which is preliminary data.</text>
</comment>
<dbReference type="Proteomes" id="UP000236290">
    <property type="component" value="Unassembled WGS sequence"/>
</dbReference>
<dbReference type="Pfam" id="PF00545">
    <property type="entry name" value="Ribonuclease"/>
    <property type="match status" value="1"/>
</dbReference>
<dbReference type="Gene3D" id="3.10.450.30">
    <property type="entry name" value="Microbial ribonucleases"/>
    <property type="match status" value="1"/>
</dbReference>
<feature type="chain" id="PRO_5014415879" description="ribonuclease T1" evidence="9">
    <location>
        <begin position="16"/>
        <end position="150"/>
    </location>
</feature>
<keyword evidence="6" id="KW-1015">Disulfide bond</keyword>
<feature type="signal peptide" evidence="9">
    <location>
        <begin position="1"/>
        <end position="15"/>
    </location>
</feature>
<dbReference type="GO" id="GO:0016787">
    <property type="term" value="F:hydrolase activity"/>
    <property type="evidence" value="ECO:0007669"/>
    <property type="project" value="UniProtKB-KW"/>
</dbReference>
<comment type="similarity">
    <text evidence="1">Belongs to the ribonuclease N1/T1 family.</text>
</comment>
<keyword evidence="9" id="KW-0732">Signal</keyword>
<evidence type="ECO:0000313" key="11">
    <source>
        <dbReference type="Proteomes" id="UP000236290"/>
    </source>
</evidence>
<dbReference type="AlphaFoldDB" id="A0A2K0U6A0"/>
<evidence type="ECO:0000256" key="3">
    <source>
        <dbReference type="ARBA" id="ARBA00022722"/>
    </source>
</evidence>
<dbReference type="InterPro" id="IPR016191">
    <property type="entry name" value="Ribonuclease/ribotoxin"/>
</dbReference>
<keyword evidence="5" id="KW-0378">Hydrolase</keyword>
<proteinExistence type="inferred from homology"/>
<keyword evidence="3" id="KW-0540">Nuclease</keyword>
<name>A0A2K0U6A0_TRIHA</name>
<evidence type="ECO:0000256" key="1">
    <source>
        <dbReference type="ARBA" id="ARBA00009006"/>
    </source>
</evidence>
<dbReference type="GO" id="GO:0003723">
    <property type="term" value="F:RNA binding"/>
    <property type="evidence" value="ECO:0007669"/>
    <property type="project" value="InterPro"/>
</dbReference>
<organism evidence="10 11">
    <name type="scientific">Trichoderma harzianum</name>
    <name type="common">Hypocrea lixii</name>
    <dbReference type="NCBI Taxonomy" id="5544"/>
    <lineage>
        <taxon>Eukaryota</taxon>
        <taxon>Fungi</taxon>
        <taxon>Dikarya</taxon>
        <taxon>Ascomycota</taxon>
        <taxon>Pezizomycotina</taxon>
        <taxon>Sordariomycetes</taxon>
        <taxon>Hypocreomycetidae</taxon>
        <taxon>Hypocreales</taxon>
        <taxon>Hypocreaceae</taxon>
        <taxon>Trichoderma</taxon>
    </lineage>
</organism>
<evidence type="ECO:0000256" key="2">
    <source>
        <dbReference type="ARBA" id="ARBA00012549"/>
    </source>
</evidence>
<keyword evidence="7" id="KW-0456">Lyase</keyword>
<dbReference type="PANTHER" id="PTHR42104:SF1">
    <property type="entry name" value="EXTRACELLULAR GUANYL-SPECIFIC RIBONUCLEASE RNTA (AFU_ORTHOLOGUE AFUA_4G03230)"/>
    <property type="match status" value="1"/>
</dbReference>
<evidence type="ECO:0000256" key="9">
    <source>
        <dbReference type="SAM" id="SignalP"/>
    </source>
</evidence>
<keyword evidence="4" id="KW-0255">Endonuclease</keyword>
<evidence type="ECO:0000256" key="8">
    <source>
        <dbReference type="ARBA" id="ARBA00034015"/>
    </source>
</evidence>
<dbReference type="OrthoDB" id="5425539at2759"/>
<evidence type="ECO:0000256" key="5">
    <source>
        <dbReference type="ARBA" id="ARBA00022801"/>
    </source>
</evidence>
<reference evidence="10 11" key="1">
    <citation type="submission" date="2017-02" db="EMBL/GenBank/DDBJ databases">
        <title>Genomes of Trichoderma spp. with biocontrol activity.</title>
        <authorList>
            <person name="Gardiner D."/>
            <person name="Kazan K."/>
            <person name="Vos C."/>
            <person name="Harvey P."/>
        </authorList>
    </citation>
    <scope>NUCLEOTIDE SEQUENCE [LARGE SCALE GENOMIC DNA]</scope>
    <source>
        <strain evidence="10 11">Tr1</strain>
    </source>
</reference>
<dbReference type="SUPFAM" id="SSF53933">
    <property type="entry name" value="Microbial ribonucleases"/>
    <property type="match status" value="1"/>
</dbReference>
<comment type="catalytic activity">
    <reaction evidence="8">
        <text>[RNA] containing guanosine + H2O = an [RNA fragment]-3'-guanosine-3'-phosphate + a 5'-hydroxy-ribonucleotide-3'-[RNA fragment].</text>
        <dbReference type="EC" id="4.6.1.24"/>
    </reaction>
</comment>
<evidence type="ECO:0000256" key="4">
    <source>
        <dbReference type="ARBA" id="ARBA00022759"/>
    </source>
</evidence>
<evidence type="ECO:0000256" key="7">
    <source>
        <dbReference type="ARBA" id="ARBA00023239"/>
    </source>
</evidence>
<protein>
    <recommendedName>
        <fullName evidence="2">ribonuclease T1</fullName>
        <ecNumber evidence="2">4.6.1.24</ecNumber>
    </recommendedName>
</protein>
<evidence type="ECO:0000313" key="10">
    <source>
        <dbReference type="EMBL" id="PNP53274.1"/>
    </source>
</evidence>
<evidence type="ECO:0000256" key="6">
    <source>
        <dbReference type="ARBA" id="ARBA00023157"/>
    </source>
</evidence>
<dbReference type="PANTHER" id="PTHR42104">
    <property type="entry name" value="EXTRACELLULAR GUANYL-SPECIFIC RIBONUCLEASE RNTA (AFU_ORTHOLOGUE AFUA_4G03230)"/>
    <property type="match status" value="1"/>
</dbReference>
<dbReference type="EMBL" id="MTYI01000080">
    <property type="protein sequence ID" value="PNP53274.1"/>
    <property type="molecule type" value="Genomic_DNA"/>
</dbReference>
<sequence>MKFFSFFSLVAFASAAPLDELTKRDTATCGKVFYSASAVSAASNAACNYVRAGSTAGSSTYPHQYNNYEGFRFKGLSKPFYEFPILSSGKTYTGGACVLMFYVNVRLTFDDDVGSPGADRVVINGQCSIAGIITHTGASGNAFVACAGTS</sequence>